<dbReference type="SUPFAM" id="SSF57055">
    <property type="entry name" value="Agouti-related protein"/>
    <property type="match status" value="1"/>
</dbReference>
<feature type="disulfide bond" evidence="6">
    <location>
        <begin position="280"/>
        <end position="294"/>
    </location>
</feature>
<dbReference type="PROSITE" id="PS51150">
    <property type="entry name" value="AGOUTI_2"/>
    <property type="match status" value="1"/>
</dbReference>
<reference evidence="8" key="1">
    <citation type="submission" date="2020-11" db="EMBL/GenBank/DDBJ databases">
        <title>Gallus gallus (Chicken) genome, bGalGal1, GRCg7b, maternal haplotype autosomes + Z &amp; W.</title>
        <authorList>
            <person name="Warren W."/>
            <person name="Formenti G."/>
            <person name="Fedrigo O."/>
            <person name="Haase B."/>
            <person name="Mountcastle J."/>
            <person name="Balacco J."/>
            <person name="Tracey A."/>
            <person name="Schneider V."/>
            <person name="Okimoto R."/>
            <person name="Cheng H."/>
            <person name="Hawken R."/>
            <person name="Howe K."/>
            <person name="Jarvis E.D."/>
        </authorList>
    </citation>
    <scope>NUCLEOTIDE SEQUENCE [LARGE SCALE GENOMIC DNA]</scope>
    <source>
        <strain evidence="8">Broiler</strain>
    </source>
</reference>
<dbReference type="OrthoDB" id="9942042at2759"/>
<dbReference type="GO" id="GO:0008343">
    <property type="term" value="P:adult feeding behavior"/>
    <property type="evidence" value="ECO:0000318"/>
    <property type="project" value="GO_Central"/>
</dbReference>
<gene>
    <name evidence="8" type="primary">AGRP</name>
</gene>
<protein>
    <submittedName>
        <fullName evidence="8">Agouti related neuropeptide</fullName>
    </submittedName>
</protein>
<evidence type="ECO:0000256" key="6">
    <source>
        <dbReference type="PROSITE-ProRule" id="PRU00494"/>
    </source>
</evidence>
<dbReference type="Gene3D" id="4.10.760.10">
    <property type="entry name" value="Agouti domain"/>
    <property type="match status" value="1"/>
</dbReference>
<organism evidence="8 9">
    <name type="scientific">Gallus gallus</name>
    <name type="common">Chicken</name>
    <dbReference type="NCBI Taxonomy" id="9031"/>
    <lineage>
        <taxon>Eukaryota</taxon>
        <taxon>Metazoa</taxon>
        <taxon>Chordata</taxon>
        <taxon>Craniata</taxon>
        <taxon>Vertebrata</taxon>
        <taxon>Euteleostomi</taxon>
        <taxon>Archelosauria</taxon>
        <taxon>Archosauria</taxon>
        <taxon>Dinosauria</taxon>
        <taxon>Saurischia</taxon>
        <taxon>Theropoda</taxon>
        <taxon>Coelurosauria</taxon>
        <taxon>Aves</taxon>
        <taxon>Neognathae</taxon>
        <taxon>Galloanserae</taxon>
        <taxon>Galliformes</taxon>
        <taxon>Phasianidae</taxon>
        <taxon>Phasianinae</taxon>
        <taxon>Gallus</taxon>
    </lineage>
</organism>
<dbReference type="GO" id="GO:0009755">
    <property type="term" value="P:hormone-mediated signaling pathway"/>
    <property type="evidence" value="ECO:0007669"/>
    <property type="project" value="InterPro"/>
</dbReference>
<evidence type="ECO:0000256" key="3">
    <source>
        <dbReference type="ARBA" id="ARBA00022729"/>
    </source>
</evidence>
<dbReference type="Pfam" id="PF05039">
    <property type="entry name" value="Agouti"/>
    <property type="match status" value="1"/>
</dbReference>
<feature type="disulfide bond" evidence="6">
    <location>
        <begin position="273"/>
        <end position="288"/>
    </location>
</feature>
<dbReference type="GeneID" id="427535"/>
<feature type="domain" description="Agouti" evidence="7">
    <location>
        <begin position="273"/>
        <end position="314"/>
    </location>
</feature>
<evidence type="ECO:0000256" key="5">
    <source>
        <dbReference type="ARBA" id="ARBA00023157"/>
    </source>
</evidence>
<dbReference type="PANTHER" id="PTHR16551:SF4">
    <property type="entry name" value="AGOUTI-RELATED PROTEIN"/>
    <property type="match status" value="1"/>
</dbReference>
<keyword evidence="4" id="KW-0960">Knottin</keyword>
<dbReference type="InterPro" id="IPR036836">
    <property type="entry name" value="Agouti_dom_sf"/>
</dbReference>
<dbReference type="GO" id="GO:0007218">
    <property type="term" value="P:neuropeptide signaling pathway"/>
    <property type="evidence" value="ECO:0000318"/>
    <property type="project" value="GO_Central"/>
</dbReference>
<dbReference type="GO" id="GO:0005184">
    <property type="term" value="F:neuropeptide hormone activity"/>
    <property type="evidence" value="ECO:0000318"/>
    <property type="project" value="GO_Central"/>
</dbReference>
<dbReference type="PANTHER" id="PTHR16551">
    <property type="entry name" value="AGOUTI RELATED"/>
    <property type="match status" value="1"/>
</dbReference>
<dbReference type="Ensembl" id="ENSGALT00010052566.1">
    <property type="protein sequence ID" value="ENSGALP00010031471.1"/>
    <property type="gene ID" value="ENSGALG00010021641.1"/>
</dbReference>
<dbReference type="InterPro" id="IPR027300">
    <property type="entry name" value="Agouti_dom"/>
</dbReference>
<dbReference type="PROSITE" id="PS60024">
    <property type="entry name" value="AGOUTI_1"/>
    <property type="match status" value="1"/>
</dbReference>
<dbReference type="InterPro" id="IPR007733">
    <property type="entry name" value="Agouti"/>
</dbReference>
<dbReference type="GO" id="GO:0005615">
    <property type="term" value="C:extracellular space"/>
    <property type="evidence" value="ECO:0000318"/>
    <property type="project" value="GO_Central"/>
</dbReference>
<comment type="subcellular location">
    <subcellularLocation>
        <location evidence="1">Secreted</location>
    </subcellularLocation>
</comment>
<dbReference type="SMR" id="A0A8V0ZJD4"/>
<evidence type="ECO:0000313" key="8">
    <source>
        <dbReference type="Ensembl" id="ENSGALP00010031471.1"/>
    </source>
</evidence>
<dbReference type="RefSeq" id="XP_046755485.1">
    <property type="nucleotide sequence ID" value="XM_046899529.1"/>
</dbReference>
<keyword evidence="3" id="KW-0732">Signal</keyword>
<keyword evidence="9" id="KW-1185">Reference proteome</keyword>
<comment type="caution">
    <text evidence="6">Lacks conserved residue(s) required for the propagation of feature annotation.</text>
</comment>
<keyword evidence="5 6" id="KW-1015">Disulfide bond</keyword>
<dbReference type="AlphaFoldDB" id="A0A8V0ZJD4"/>
<evidence type="ECO:0000256" key="1">
    <source>
        <dbReference type="ARBA" id="ARBA00004613"/>
    </source>
</evidence>
<reference evidence="8" key="3">
    <citation type="submission" date="2025-09" db="UniProtKB">
        <authorList>
            <consortium name="Ensembl"/>
        </authorList>
    </citation>
    <scope>IDENTIFICATION</scope>
    <source>
        <strain evidence="8">broiler</strain>
    </source>
</reference>
<evidence type="ECO:0000313" key="9">
    <source>
        <dbReference type="Proteomes" id="UP000000539"/>
    </source>
</evidence>
<dbReference type="GeneTree" id="ENSGT00940000154258"/>
<dbReference type="GO" id="GO:0070996">
    <property type="term" value="F:type 1 melanocortin receptor binding"/>
    <property type="evidence" value="ECO:0000318"/>
    <property type="project" value="GO_Central"/>
</dbReference>
<dbReference type="SMART" id="SM00792">
    <property type="entry name" value="Agouti"/>
    <property type="match status" value="1"/>
</dbReference>
<evidence type="ECO:0000259" key="7">
    <source>
        <dbReference type="PROSITE" id="PS51150"/>
    </source>
</evidence>
<proteinExistence type="predicted"/>
<evidence type="ECO:0000256" key="2">
    <source>
        <dbReference type="ARBA" id="ARBA00022525"/>
    </source>
</evidence>
<evidence type="ECO:0000256" key="4">
    <source>
        <dbReference type="ARBA" id="ARBA00022854"/>
    </source>
</evidence>
<sequence>MCGTEVPQRLQGPLLSHADLKVPYPCPLSVSSTSPCSDLPKAPLLSVVPQPHGGLSLSIAGAFTEHRDVPWPFGVNPVAAAPAAMPSAVQVSGCSHRKLLPSAHHAPAHGVAHLSVRLAAKYLWGAPRRRWPRVGVQEGTRAGSTAGRGAGLMLAGCARCPRTMLNVLLLCCGLLQGIQAILTSDLSHSPLQKMSAGLGEADRARYPSLLHKAKEASVELAGALPRPDLDQMALEVQEGDGNLLQKSSVLEPQALSTALQAAGREERSSPRRCVRLLESCLGHQIPCCDPCATCYCRFFNAFCYCRKISTTFPCGKN</sequence>
<name>A0A8V0ZJD4_CHICK</name>
<dbReference type="Proteomes" id="UP000000539">
    <property type="component" value="Chromosome 11"/>
</dbReference>
<feature type="disulfide bond" evidence="6">
    <location>
        <begin position="287"/>
        <end position="305"/>
    </location>
</feature>
<reference evidence="8" key="2">
    <citation type="submission" date="2025-08" db="UniProtKB">
        <authorList>
            <consortium name="Ensembl"/>
        </authorList>
    </citation>
    <scope>IDENTIFICATION</scope>
    <source>
        <strain evidence="8">broiler</strain>
    </source>
</reference>
<accession>A0A8V0ZJD4</accession>
<dbReference type="CTD" id="181"/>
<feature type="disulfide bond" evidence="6">
    <location>
        <begin position="296"/>
        <end position="303"/>
    </location>
</feature>
<dbReference type="OMA" id="YLWGAPR"/>
<dbReference type="GO" id="GO:2000253">
    <property type="term" value="P:positive regulation of feeding behavior"/>
    <property type="evidence" value="ECO:0000318"/>
    <property type="project" value="GO_Central"/>
</dbReference>
<keyword evidence="2" id="KW-0964">Secreted</keyword>